<protein>
    <recommendedName>
        <fullName evidence="4">Sigma-70 family RNA polymerase sigma factor</fullName>
    </recommendedName>
</protein>
<reference evidence="3" key="1">
    <citation type="journal article" date="2019" name="Int. J. Syst. Evol. Microbiol.">
        <title>The Global Catalogue of Microorganisms (GCM) 10K type strain sequencing project: providing services to taxonomists for standard genome sequencing and annotation.</title>
        <authorList>
            <consortium name="The Broad Institute Genomics Platform"/>
            <consortium name="The Broad Institute Genome Sequencing Center for Infectious Disease"/>
            <person name="Wu L."/>
            <person name="Ma J."/>
        </authorList>
    </citation>
    <scope>NUCLEOTIDE SEQUENCE [LARGE SCALE GENOMIC DNA]</scope>
    <source>
        <strain evidence="3">KCTC 52607</strain>
    </source>
</reference>
<organism evidence="2 3">
    <name type="scientific">Alteraurantiacibacter palmitatis</name>
    <dbReference type="NCBI Taxonomy" id="2054628"/>
    <lineage>
        <taxon>Bacteria</taxon>
        <taxon>Pseudomonadati</taxon>
        <taxon>Pseudomonadota</taxon>
        <taxon>Alphaproteobacteria</taxon>
        <taxon>Sphingomonadales</taxon>
        <taxon>Erythrobacteraceae</taxon>
        <taxon>Alteraurantiacibacter</taxon>
    </lineage>
</organism>
<evidence type="ECO:0000256" key="1">
    <source>
        <dbReference type="SAM" id="Coils"/>
    </source>
</evidence>
<name>A0ABV7E7F3_9SPHN</name>
<dbReference type="EMBL" id="JBHRST010000010">
    <property type="protein sequence ID" value="MFC3097930.1"/>
    <property type="molecule type" value="Genomic_DNA"/>
</dbReference>
<evidence type="ECO:0000313" key="3">
    <source>
        <dbReference type="Proteomes" id="UP001595456"/>
    </source>
</evidence>
<accession>A0ABV7E7F3</accession>
<comment type="caution">
    <text evidence="2">The sequence shown here is derived from an EMBL/GenBank/DDBJ whole genome shotgun (WGS) entry which is preliminary data.</text>
</comment>
<proteinExistence type="predicted"/>
<evidence type="ECO:0008006" key="4">
    <source>
        <dbReference type="Google" id="ProtNLM"/>
    </source>
</evidence>
<sequence>MSTPVLTAQEIQDALAALTVADLLRLERASVTYAVGIGVEARDVVNEAIRRALDGTRKCPKDLPFLIFLVGAMRSMAWAARESGKEAPVIESMSSTLDDSELLTELRSTDRNAEEALLACEDSQKRLKALEALFQDDEDAQLVLLGDLEGMDAAEIRALGGWDEGAFATIRRRMRRRINAAFPKGWAQ</sequence>
<keyword evidence="1" id="KW-0175">Coiled coil</keyword>
<evidence type="ECO:0000313" key="2">
    <source>
        <dbReference type="EMBL" id="MFC3097930.1"/>
    </source>
</evidence>
<dbReference type="RefSeq" id="WP_336926720.1">
    <property type="nucleotide sequence ID" value="NZ_JBANRO010000009.1"/>
</dbReference>
<keyword evidence="3" id="KW-1185">Reference proteome</keyword>
<dbReference type="Proteomes" id="UP001595456">
    <property type="component" value="Unassembled WGS sequence"/>
</dbReference>
<feature type="coiled-coil region" evidence="1">
    <location>
        <begin position="113"/>
        <end position="140"/>
    </location>
</feature>
<gene>
    <name evidence="2" type="ORF">ACFODU_08980</name>
</gene>